<keyword evidence="2" id="KW-0677">Repeat</keyword>
<dbReference type="EMBL" id="AMLP01000124">
    <property type="protein sequence ID" value="ELS54855.1"/>
    <property type="molecule type" value="Genomic_DNA"/>
</dbReference>
<dbReference type="PATRIC" id="fig|1160705.3.peg.3991"/>
<gene>
    <name evidence="7" type="ORF">STVIR_4036</name>
</gene>
<dbReference type="PROSITE" id="PS51470">
    <property type="entry name" value="FG_GAP"/>
    <property type="match status" value="2"/>
</dbReference>
<sequence>MVIRIRQENHMRRNLRTALATAAVGAFTGGLLVAVAGPATAASGLEGDFNGDGYQDVAVSAPYASVSGQANAGSVTVLYGSASGAGAAKIQTVSQNSTGVPGSAEKGDGFGSHTTAGDFNGDGYADLAVGAPGEDAGSDTDGGTAVILWGGSAGLSGGTTVSDPARSSHDRFGAPLAAGDYNGDGRADLAIGSDQNWVDIYRGGFTKSGSTGGHYKVTTPVLKVKGSDIFNLTPGDVNHDGRTDLLVDGYEGETSGDYYFNANYYLPGSSSGVTTSGAQKLPAGIISDIGDVNNDGYGDIVIGNHWDAASYTPGAAKGGAVQLVWGTASGPTGGTSTLEQNTAGVPGTSETGDGFGWELSLGDINGDGYDDLAIGSPGEDLNGIADAGMVSVLYGSTSGFQSTGTQALAQDTPGVPGGNEDGDGFGGELLLTDATGDGKADLTVGLPWENNSDGYVVAFASDGSKISTSGRGIGLTAAKVSTSGTPLFGIQMAG</sequence>
<evidence type="ECO:0000256" key="6">
    <source>
        <dbReference type="SAM" id="SignalP"/>
    </source>
</evidence>
<dbReference type="SMART" id="SM00191">
    <property type="entry name" value="Int_alpha"/>
    <property type="match status" value="5"/>
</dbReference>
<dbReference type="Pfam" id="PF01839">
    <property type="entry name" value="FG-GAP"/>
    <property type="match status" value="3"/>
</dbReference>
<evidence type="ECO:0000313" key="7">
    <source>
        <dbReference type="EMBL" id="ELS54855.1"/>
    </source>
</evidence>
<evidence type="ECO:0000256" key="2">
    <source>
        <dbReference type="ARBA" id="ARBA00022737"/>
    </source>
</evidence>
<feature type="compositionally biased region" description="Polar residues" evidence="5">
    <location>
        <begin position="338"/>
        <end position="351"/>
    </location>
</feature>
<dbReference type="AlphaFoldDB" id="L8PEM6"/>
<dbReference type="GO" id="GO:0016787">
    <property type="term" value="F:hydrolase activity"/>
    <property type="evidence" value="ECO:0007669"/>
    <property type="project" value="UniProtKB-KW"/>
</dbReference>
<dbReference type="Gene3D" id="2.130.10.130">
    <property type="entry name" value="Integrin alpha, N-terminal"/>
    <property type="match status" value="3"/>
</dbReference>
<dbReference type="PANTHER" id="PTHR23221">
    <property type="entry name" value="GLYCOSYLPHOSPHATIDYLINOSITOL PHOSPHOLIPASE D"/>
    <property type="match status" value="1"/>
</dbReference>
<evidence type="ECO:0000256" key="5">
    <source>
        <dbReference type="SAM" id="MobiDB-lite"/>
    </source>
</evidence>
<dbReference type="InterPro" id="IPR013517">
    <property type="entry name" value="FG-GAP"/>
</dbReference>
<keyword evidence="3" id="KW-0378">Hydrolase</keyword>
<dbReference type="InterPro" id="IPR028994">
    <property type="entry name" value="Integrin_alpha_N"/>
</dbReference>
<dbReference type="SUPFAM" id="SSF69318">
    <property type="entry name" value="Integrin alpha N-terminal domain"/>
    <property type="match status" value="1"/>
</dbReference>
<dbReference type="PANTHER" id="PTHR23221:SF7">
    <property type="entry name" value="PHOSPHATIDYLINOSITOL-GLYCAN-SPECIFIC PHOSPHOLIPASE D"/>
    <property type="match status" value="1"/>
</dbReference>
<dbReference type="InterPro" id="IPR013519">
    <property type="entry name" value="Int_alpha_beta-p"/>
</dbReference>
<evidence type="ECO:0000256" key="4">
    <source>
        <dbReference type="ARBA" id="ARBA00023180"/>
    </source>
</evidence>
<name>L8PEM6_STRVR</name>
<comment type="caution">
    <text evidence="7">The sequence shown here is derived from an EMBL/GenBank/DDBJ whole genome shotgun (WGS) entry which is preliminary data.</text>
</comment>
<keyword evidence="4" id="KW-0325">Glycoprotein</keyword>
<evidence type="ECO:0000313" key="8">
    <source>
        <dbReference type="Proteomes" id="UP000011205"/>
    </source>
</evidence>
<dbReference type="Proteomes" id="UP000011205">
    <property type="component" value="Unassembled WGS sequence"/>
</dbReference>
<feature type="signal peptide" evidence="6">
    <location>
        <begin position="1"/>
        <end position="41"/>
    </location>
</feature>
<organism evidence="7 8">
    <name type="scientific">Streptomyces viridochromogenes Tue57</name>
    <dbReference type="NCBI Taxonomy" id="1160705"/>
    <lineage>
        <taxon>Bacteria</taxon>
        <taxon>Bacillati</taxon>
        <taxon>Actinomycetota</taxon>
        <taxon>Actinomycetes</taxon>
        <taxon>Kitasatosporales</taxon>
        <taxon>Streptomycetaceae</taxon>
        <taxon>Streptomyces</taxon>
    </lineage>
</organism>
<accession>L8PEM6</accession>
<dbReference type="Pfam" id="PF13517">
    <property type="entry name" value="FG-GAP_3"/>
    <property type="match status" value="1"/>
</dbReference>
<evidence type="ECO:0000256" key="3">
    <source>
        <dbReference type="ARBA" id="ARBA00022801"/>
    </source>
</evidence>
<keyword evidence="1 6" id="KW-0732">Signal</keyword>
<reference evidence="7 8" key="1">
    <citation type="journal article" date="2013" name="Genome Announc.">
        <title>Draft Genome Sequence of Streptomyces viridochromogenes Strain Tu57, Producer of Avilamycin.</title>
        <authorList>
            <person name="Gruning B.A."/>
            <person name="Erxleben A."/>
            <person name="Hahnlein A."/>
            <person name="Gunther S."/>
        </authorList>
    </citation>
    <scope>NUCLEOTIDE SEQUENCE [LARGE SCALE GENOMIC DNA]</scope>
    <source>
        <strain evidence="7 8">Tue57</strain>
    </source>
</reference>
<feature type="region of interest" description="Disordered" evidence="5">
    <location>
        <begin position="332"/>
        <end position="352"/>
    </location>
</feature>
<proteinExistence type="predicted"/>
<evidence type="ECO:0000256" key="1">
    <source>
        <dbReference type="ARBA" id="ARBA00022729"/>
    </source>
</evidence>
<protein>
    <submittedName>
        <fullName evidence="7">Putative Fusidic acid esterase</fullName>
    </submittedName>
</protein>
<feature type="chain" id="PRO_5003996159" evidence="6">
    <location>
        <begin position="42"/>
        <end position="494"/>
    </location>
</feature>